<dbReference type="EMBL" id="FP565811">
    <property type="protein sequence ID" value="CBH22753.1"/>
    <property type="molecule type" value="Genomic_DNA"/>
</dbReference>
<name>D5H4B3_SALRM</name>
<dbReference type="HOGENOM" id="CLU_939719_0_0_10"/>
<geneLocation type="plasmid" evidence="2 3">
    <name>pSR56</name>
</geneLocation>
<reference evidence="3" key="2">
    <citation type="submission" date="2010-04" db="EMBL/GenBank/DDBJ databases">
        <title>Genome sequence of Salinibacter ruber M8.</title>
        <authorList>
            <consortium name="Genoscope"/>
        </authorList>
    </citation>
    <scope>NUCLEOTIDE SEQUENCE [LARGE SCALE GENOMIC DNA]</scope>
    <source>
        <strain evidence="3">M8</strain>
        <plasmid evidence="3">pSR56</plasmid>
    </source>
</reference>
<evidence type="ECO:0000256" key="1">
    <source>
        <dbReference type="SAM" id="MobiDB-lite"/>
    </source>
</evidence>
<feature type="compositionally biased region" description="Polar residues" evidence="1">
    <location>
        <begin position="28"/>
        <end position="39"/>
    </location>
</feature>
<gene>
    <name evidence="2" type="ORF">SRM_p56035</name>
</gene>
<keyword evidence="2" id="KW-0614">Plasmid</keyword>
<sequence length="296" mass="31227">MLEDKNPSAGFPLRRSGGRGTLDAVQVPSLSNRTSRSPMSNRSRSQNGRRSRKNLLSQREYADILSVTPGYVSKRTTDDNRLIEGRFDPFHDARFENGDPENGDLLGYTDPTDRSTSQGSTSNGSTSSRSTSNGQASAEKARKAAGVFSEGNGGSAHGAGTPENGHARENPSGQHPSAVQPQSSGKPGRPDGLEEALENAGDVAGRQAARNPSILRGLLRLAAPALGAVLSARLLGRRPVPVALGAAVGFGIAEYSIRAEETSPAKQTPLVPLRPTGLRASSRHFHFSPSTVRLSN</sequence>
<accession>D5H4B3</accession>
<dbReference type="KEGG" id="srm:SRM_p56035"/>
<proteinExistence type="predicted"/>
<feature type="region of interest" description="Disordered" evidence="1">
    <location>
        <begin position="1"/>
        <end position="61"/>
    </location>
</feature>
<evidence type="ECO:0000313" key="2">
    <source>
        <dbReference type="EMBL" id="CBH22753.1"/>
    </source>
</evidence>
<reference evidence="2 3" key="1">
    <citation type="journal article" date="2010" name="ISME J.">
        <title>Fine-scale evolution: genomic, phenotypic and ecological differentiation in two coexisting Salinibacter ruber strains.</title>
        <authorList>
            <person name="Pena A."/>
            <person name="Teeling H."/>
            <person name="Huerta-Cepas J."/>
            <person name="Santos F."/>
            <person name="Yarza P."/>
            <person name="Brito-Echeverria J."/>
            <person name="Lucio M."/>
            <person name="Schmitt-Kopplin P."/>
            <person name="Meseguer I."/>
            <person name="Schenowitz C."/>
            <person name="Dossat C."/>
            <person name="Barbe V."/>
            <person name="Dopazo J."/>
            <person name="Rossello-Mora R."/>
            <person name="Schuler M."/>
            <person name="Glockner F.O."/>
            <person name="Amann R."/>
            <person name="Gabaldon T."/>
            <person name="Anton J."/>
        </authorList>
    </citation>
    <scope>NUCLEOTIDE SEQUENCE [LARGE SCALE GENOMIC DNA]</scope>
    <source>
        <strain evidence="2 3">M8</strain>
        <plasmid evidence="3">pSR56</plasmid>
    </source>
</reference>
<organism evidence="2 3">
    <name type="scientific">Salinibacter ruber (strain M8)</name>
    <dbReference type="NCBI Taxonomy" id="761659"/>
    <lineage>
        <taxon>Bacteria</taxon>
        <taxon>Pseudomonadati</taxon>
        <taxon>Rhodothermota</taxon>
        <taxon>Rhodothermia</taxon>
        <taxon>Rhodothermales</taxon>
        <taxon>Salinibacteraceae</taxon>
        <taxon>Salinibacter</taxon>
    </lineage>
</organism>
<feature type="region of interest" description="Disordered" evidence="1">
    <location>
        <begin position="90"/>
        <end position="194"/>
    </location>
</feature>
<evidence type="ECO:0000313" key="3">
    <source>
        <dbReference type="Proteomes" id="UP000000933"/>
    </source>
</evidence>
<dbReference type="Proteomes" id="UP000000933">
    <property type="component" value="Plasmid pSR56"/>
</dbReference>
<feature type="compositionally biased region" description="Polar residues" evidence="1">
    <location>
        <begin position="171"/>
        <end position="185"/>
    </location>
</feature>
<feature type="compositionally biased region" description="Low complexity" evidence="1">
    <location>
        <begin position="114"/>
        <end position="138"/>
    </location>
</feature>
<dbReference type="AlphaFoldDB" id="D5H4B3"/>
<protein>
    <submittedName>
        <fullName evidence="2">Uncharacterized protein</fullName>
    </submittedName>
</protein>